<dbReference type="PANTHER" id="PTHR38110">
    <property type="entry name" value="CHROMOSOME 23, WHOLE GENOME SHOTGUN SEQUENCE"/>
    <property type="match status" value="1"/>
</dbReference>
<evidence type="ECO:0000259" key="2">
    <source>
        <dbReference type="Pfam" id="PF20789"/>
    </source>
</evidence>
<dbReference type="SUPFAM" id="SSF54637">
    <property type="entry name" value="Thioesterase/thiol ester dehydrase-isomerase"/>
    <property type="match status" value="2"/>
</dbReference>
<dbReference type="InterPro" id="IPR049450">
    <property type="entry name" value="ACOT8-like_C"/>
</dbReference>
<dbReference type="Proteomes" id="UP001257739">
    <property type="component" value="Unassembled WGS sequence"/>
</dbReference>
<protein>
    <submittedName>
        <fullName evidence="3">Acyl-CoA thioesterase</fullName>
    </submittedName>
</protein>
<dbReference type="InterPro" id="IPR029069">
    <property type="entry name" value="HotDog_dom_sf"/>
</dbReference>
<sequence length="263" mass="28703">MAEDIYDIDTASTPRGDGIRDLVLTDRWNTPLGKPNGGYILAAMLRGLGEEMEADDPMVAAISYLASPETGAAELRTTALRRGRRVQTGEAALWEGDRHIAHLLASFGARTGGRSVELGTPPALPAPDECFDPKDFPDALPSSSIFDRVDYRLTEAPGWALGEPSGDPTAELWQRLAGGREIDFPALAFLCDAYAPPVLEIGEFMSMTVQLTVHLHRRPVPGWIATRLTTRHVINGYHEEDCELWDEAGNLVAQSRQLAILLS</sequence>
<evidence type="ECO:0000313" key="4">
    <source>
        <dbReference type="Proteomes" id="UP001257739"/>
    </source>
</evidence>
<gene>
    <name evidence="3" type="ORF">J2X11_002195</name>
</gene>
<keyword evidence="4" id="KW-1185">Reference proteome</keyword>
<dbReference type="InterPro" id="IPR052389">
    <property type="entry name" value="Sec_Metab_Biosynth-Assoc"/>
</dbReference>
<dbReference type="Pfam" id="PF20789">
    <property type="entry name" value="4HBT_3C"/>
    <property type="match status" value="1"/>
</dbReference>
<feature type="domain" description="Acyl-CoA thioesterase-like C-terminal" evidence="2">
    <location>
        <begin position="132"/>
        <end position="260"/>
    </location>
</feature>
<dbReference type="Pfam" id="PF13622">
    <property type="entry name" value="4HBT_3"/>
    <property type="match status" value="1"/>
</dbReference>
<dbReference type="InterPro" id="IPR049449">
    <property type="entry name" value="TesB_ACOT8-like_N"/>
</dbReference>
<evidence type="ECO:0000259" key="1">
    <source>
        <dbReference type="Pfam" id="PF13622"/>
    </source>
</evidence>
<dbReference type="InterPro" id="IPR042171">
    <property type="entry name" value="Acyl-CoA_hotdog"/>
</dbReference>
<name>A0ABU1UQA3_9ACTN</name>
<reference evidence="3 4" key="1">
    <citation type="submission" date="2023-07" db="EMBL/GenBank/DDBJ databases">
        <title>Sorghum-associated microbial communities from plants grown in Nebraska, USA.</title>
        <authorList>
            <person name="Schachtman D."/>
        </authorList>
    </citation>
    <scope>NUCLEOTIDE SEQUENCE [LARGE SCALE GENOMIC DNA]</scope>
    <source>
        <strain evidence="3 4">BE248</strain>
    </source>
</reference>
<evidence type="ECO:0000313" key="3">
    <source>
        <dbReference type="EMBL" id="MDR7087356.1"/>
    </source>
</evidence>
<organism evidence="3 4">
    <name type="scientific">Aeromicrobium panaciterrae</name>
    <dbReference type="NCBI Taxonomy" id="363861"/>
    <lineage>
        <taxon>Bacteria</taxon>
        <taxon>Bacillati</taxon>
        <taxon>Actinomycetota</taxon>
        <taxon>Actinomycetes</taxon>
        <taxon>Propionibacteriales</taxon>
        <taxon>Nocardioidaceae</taxon>
        <taxon>Aeromicrobium</taxon>
    </lineage>
</organism>
<accession>A0ABU1UQA3</accession>
<dbReference type="Gene3D" id="2.40.160.210">
    <property type="entry name" value="Acyl-CoA thioesterase, double hotdog domain"/>
    <property type="match status" value="1"/>
</dbReference>
<proteinExistence type="predicted"/>
<dbReference type="RefSeq" id="WP_309970834.1">
    <property type="nucleotide sequence ID" value="NZ_JAVDWH010000001.1"/>
</dbReference>
<feature type="domain" description="Acyl-CoA thioesterase-like N-terminal HotDog" evidence="1">
    <location>
        <begin position="26"/>
        <end position="108"/>
    </location>
</feature>
<comment type="caution">
    <text evidence="3">The sequence shown here is derived from an EMBL/GenBank/DDBJ whole genome shotgun (WGS) entry which is preliminary data.</text>
</comment>
<dbReference type="EMBL" id="JAVDWH010000001">
    <property type="protein sequence ID" value="MDR7087356.1"/>
    <property type="molecule type" value="Genomic_DNA"/>
</dbReference>
<dbReference type="PANTHER" id="PTHR38110:SF1">
    <property type="entry name" value="THIOESTERASE DOMAIN-CONTAINING PROTEIN"/>
    <property type="match status" value="1"/>
</dbReference>